<sequence length="94" mass="9830">MADGAMLVLAASAASALFAKLVALIDGSTMSSWKRYTYDIPALTVLGVMLTAIALGAYKRHSTAQVLFQATLACLALLAALAMAELGWNRAPRS</sequence>
<reference evidence="2 3" key="2">
    <citation type="submission" date="2019-01" db="EMBL/GenBank/DDBJ databases">
        <title>Tautonia sociabilis, a novel thermotolerant planctomycete of Isosphaeraceae family, isolated from a 4000 m deep subterranean habitat.</title>
        <authorList>
            <person name="Kovaleva O.L."/>
            <person name="Elcheninov A.G."/>
            <person name="Van Heerden E."/>
            <person name="Toshchakov S.V."/>
            <person name="Novikov A."/>
            <person name="Bonch-Osmolovskaya E.A."/>
            <person name="Kublanov I.V."/>
        </authorList>
    </citation>
    <scope>NUCLEOTIDE SEQUENCE [LARGE SCALE GENOMIC DNA]</scope>
    <source>
        <strain evidence="2 3">GM2012</strain>
    </source>
</reference>
<dbReference type="AlphaFoldDB" id="A0A432MPM1"/>
<keyword evidence="1" id="KW-0472">Membrane</keyword>
<dbReference type="RefSeq" id="WP_126723944.1">
    <property type="nucleotide sequence ID" value="NZ_RYZH01000004.1"/>
</dbReference>
<feature type="transmembrane region" description="Helical" evidence="1">
    <location>
        <begin position="70"/>
        <end position="88"/>
    </location>
</feature>
<reference evidence="2 3" key="1">
    <citation type="submission" date="2018-12" db="EMBL/GenBank/DDBJ databases">
        <authorList>
            <person name="Toschakov S.V."/>
        </authorList>
    </citation>
    <scope>NUCLEOTIDE SEQUENCE [LARGE SCALE GENOMIC DNA]</scope>
    <source>
        <strain evidence="2 3">GM2012</strain>
    </source>
</reference>
<evidence type="ECO:0000256" key="1">
    <source>
        <dbReference type="SAM" id="Phobius"/>
    </source>
</evidence>
<keyword evidence="1" id="KW-1133">Transmembrane helix</keyword>
<feature type="transmembrane region" description="Helical" evidence="1">
    <location>
        <begin position="40"/>
        <end position="58"/>
    </location>
</feature>
<keyword evidence="1" id="KW-0812">Transmembrane</keyword>
<dbReference type="EMBL" id="RYZH01000004">
    <property type="protein sequence ID" value="RUL89209.1"/>
    <property type="molecule type" value="Genomic_DNA"/>
</dbReference>
<protein>
    <submittedName>
        <fullName evidence="2">Uncharacterized protein</fullName>
    </submittedName>
</protein>
<gene>
    <name evidence="2" type="ORF">TsocGM_03585</name>
</gene>
<organism evidence="2 3">
    <name type="scientific">Tautonia sociabilis</name>
    <dbReference type="NCBI Taxonomy" id="2080755"/>
    <lineage>
        <taxon>Bacteria</taxon>
        <taxon>Pseudomonadati</taxon>
        <taxon>Planctomycetota</taxon>
        <taxon>Planctomycetia</taxon>
        <taxon>Isosphaerales</taxon>
        <taxon>Isosphaeraceae</taxon>
        <taxon>Tautonia</taxon>
    </lineage>
</organism>
<name>A0A432MPM1_9BACT</name>
<comment type="caution">
    <text evidence="2">The sequence shown here is derived from an EMBL/GenBank/DDBJ whole genome shotgun (WGS) entry which is preliminary data.</text>
</comment>
<proteinExistence type="predicted"/>
<evidence type="ECO:0000313" key="2">
    <source>
        <dbReference type="EMBL" id="RUL89209.1"/>
    </source>
</evidence>
<accession>A0A432MPM1</accession>
<keyword evidence="3" id="KW-1185">Reference proteome</keyword>
<evidence type="ECO:0000313" key="3">
    <source>
        <dbReference type="Proteomes" id="UP000280296"/>
    </source>
</evidence>
<dbReference type="Proteomes" id="UP000280296">
    <property type="component" value="Unassembled WGS sequence"/>
</dbReference>